<keyword evidence="2 5" id="KW-0812">Transmembrane</keyword>
<evidence type="ECO:0000313" key="8">
    <source>
        <dbReference type="EMBL" id="PCG72814.1"/>
    </source>
</evidence>
<feature type="transmembrane region" description="Helical" evidence="5">
    <location>
        <begin position="618"/>
        <end position="639"/>
    </location>
</feature>
<feature type="domain" description="Amino acid permease/ SLC12A" evidence="6">
    <location>
        <begin position="374"/>
        <end position="729"/>
    </location>
</feature>
<dbReference type="GO" id="GO:0016020">
    <property type="term" value="C:membrane"/>
    <property type="evidence" value="ECO:0007669"/>
    <property type="project" value="UniProtKB-SubCell"/>
</dbReference>
<proteinExistence type="predicted"/>
<feature type="transmembrane region" description="Helical" evidence="5">
    <location>
        <begin position="126"/>
        <end position="151"/>
    </location>
</feature>
<name>A0A2A4JMK0_HELVI</name>
<dbReference type="EMBL" id="NWSH01001068">
    <property type="protein sequence ID" value="PCG72814.1"/>
    <property type="molecule type" value="Genomic_DNA"/>
</dbReference>
<dbReference type="GO" id="GO:0055078">
    <property type="term" value="P:sodium ion homeostasis"/>
    <property type="evidence" value="ECO:0007669"/>
    <property type="project" value="TreeGrafter"/>
</dbReference>
<dbReference type="STRING" id="7102.A0A2A4JMK0"/>
<protein>
    <recommendedName>
        <fullName evidence="9">Bumetanide-sensitive sodium-(Potassium)-chloride cotransporter</fullName>
    </recommendedName>
</protein>
<feature type="transmembrane region" description="Helical" evidence="5">
    <location>
        <begin position="279"/>
        <end position="297"/>
    </location>
</feature>
<evidence type="ECO:0000256" key="1">
    <source>
        <dbReference type="ARBA" id="ARBA00004141"/>
    </source>
</evidence>
<feature type="transmembrane region" description="Helical" evidence="5">
    <location>
        <begin position="589"/>
        <end position="606"/>
    </location>
</feature>
<evidence type="ECO:0000256" key="4">
    <source>
        <dbReference type="ARBA" id="ARBA00023136"/>
    </source>
</evidence>
<dbReference type="GO" id="GO:0008511">
    <property type="term" value="F:sodium:potassium:chloride symporter activity"/>
    <property type="evidence" value="ECO:0007669"/>
    <property type="project" value="TreeGrafter"/>
</dbReference>
<evidence type="ECO:0000259" key="7">
    <source>
        <dbReference type="Pfam" id="PF03522"/>
    </source>
</evidence>
<keyword evidence="3 5" id="KW-1133">Transmembrane helix</keyword>
<reference evidence="8" key="1">
    <citation type="submission" date="2017-09" db="EMBL/GenBank/DDBJ databases">
        <title>Contemporary evolution of a Lepidopteran species, Heliothis virescens, in response to modern agricultural practices.</title>
        <authorList>
            <person name="Fritz M.L."/>
            <person name="Deyonke A.M."/>
            <person name="Papanicolaou A."/>
            <person name="Micinski S."/>
            <person name="Westbrook J."/>
            <person name="Gould F."/>
        </authorList>
    </citation>
    <scope>NUCLEOTIDE SEQUENCE [LARGE SCALE GENOMIC DNA]</scope>
    <source>
        <strain evidence="8">HvINT-</strain>
        <tissue evidence="8">Whole body</tissue>
    </source>
</reference>
<feature type="transmembrane region" description="Helical" evidence="5">
    <location>
        <begin position="651"/>
        <end position="684"/>
    </location>
</feature>
<dbReference type="GO" id="GO:0055064">
    <property type="term" value="P:chloride ion homeostasis"/>
    <property type="evidence" value="ECO:0007669"/>
    <property type="project" value="TreeGrafter"/>
</dbReference>
<feature type="domain" description="SLC12A transporter C-terminal" evidence="7">
    <location>
        <begin position="738"/>
        <end position="1163"/>
    </location>
</feature>
<evidence type="ECO:0008006" key="9">
    <source>
        <dbReference type="Google" id="ProtNLM"/>
    </source>
</evidence>
<dbReference type="GO" id="GO:0006884">
    <property type="term" value="P:cell volume homeostasis"/>
    <property type="evidence" value="ECO:0007669"/>
    <property type="project" value="TreeGrafter"/>
</dbReference>
<dbReference type="Gene3D" id="1.20.1740.10">
    <property type="entry name" value="Amino acid/polyamine transporter I"/>
    <property type="match status" value="1"/>
</dbReference>
<evidence type="ECO:0000256" key="3">
    <source>
        <dbReference type="ARBA" id="ARBA00022989"/>
    </source>
</evidence>
<dbReference type="Pfam" id="PF00324">
    <property type="entry name" value="AA_permease"/>
    <property type="match status" value="2"/>
</dbReference>
<dbReference type="AlphaFoldDB" id="A0A2A4JMK0"/>
<comment type="subcellular location">
    <subcellularLocation>
        <location evidence="1">Membrane</location>
        <topology evidence="1">Multi-pass membrane protein</topology>
    </subcellularLocation>
</comment>
<dbReference type="GO" id="GO:1990573">
    <property type="term" value="P:potassium ion import across plasma membrane"/>
    <property type="evidence" value="ECO:0007669"/>
    <property type="project" value="TreeGrafter"/>
</dbReference>
<accession>A0A2A4JMK0</accession>
<feature type="transmembrane region" description="Helical" evidence="5">
    <location>
        <begin position="373"/>
        <end position="393"/>
    </location>
</feature>
<feature type="transmembrane region" description="Helical" evidence="5">
    <location>
        <begin position="157"/>
        <end position="184"/>
    </location>
</feature>
<gene>
    <name evidence="8" type="ORF">B5V51_445</name>
</gene>
<dbReference type="GO" id="GO:0055075">
    <property type="term" value="P:potassium ion homeostasis"/>
    <property type="evidence" value="ECO:0007669"/>
    <property type="project" value="TreeGrafter"/>
</dbReference>
<organism evidence="8">
    <name type="scientific">Heliothis virescens</name>
    <name type="common">Tobacco budworm moth</name>
    <dbReference type="NCBI Taxonomy" id="7102"/>
    <lineage>
        <taxon>Eukaryota</taxon>
        <taxon>Metazoa</taxon>
        <taxon>Ecdysozoa</taxon>
        <taxon>Arthropoda</taxon>
        <taxon>Hexapoda</taxon>
        <taxon>Insecta</taxon>
        <taxon>Pterygota</taxon>
        <taxon>Neoptera</taxon>
        <taxon>Endopterygota</taxon>
        <taxon>Lepidoptera</taxon>
        <taxon>Glossata</taxon>
        <taxon>Ditrysia</taxon>
        <taxon>Noctuoidea</taxon>
        <taxon>Noctuidae</taxon>
        <taxon>Heliothinae</taxon>
        <taxon>Heliothis</taxon>
    </lineage>
</organism>
<evidence type="ECO:0000256" key="2">
    <source>
        <dbReference type="ARBA" id="ARBA00022692"/>
    </source>
</evidence>
<keyword evidence="4 5" id="KW-0472">Membrane</keyword>
<feature type="transmembrane region" description="Helical" evidence="5">
    <location>
        <begin position="253"/>
        <end position="272"/>
    </location>
</feature>
<dbReference type="InterPro" id="IPR018491">
    <property type="entry name" value="SLC12_C"/>
</dbReference>
<sequence length="1163" mass="128010">MEENRFTVSTVEAESKKNGIHMGANIITRPLRSSAETVERGVAVVAPNSQPDTWLHDAGWRRKRSLAQLTREALPRLDNYRNSKRALKRPSLGELHGDHLITEEDEKVQQQTRDTKSPTPAIGIKLGWIQGVLIPCLLNIWGVMLFLRISWVVSQAGIGLSLVIIAISAFVCVITTLSMSAICTNGEVKGGGIYYIISRSLGPEFGASVGIIFAFANAVAASMNTIGFCDSLNDLLRSYDLKIIDGGLNDVRIVGAVALVVMCFICAVGMDWESKAQNFLIAIIVGAMVDFVVGTIMGPSGPQEIANGFIGLSKHVYESFLPILAATFSANFKQDFRFSEGLNQDFFSVFAIFFPSVTGIQAGANISGDLKNFLIAIIVGAMVDFVVGTIMGPSGPQEIANGFIGLSTATFSANFKQDFRFSEGLNQDFFSVFAIFFPSVTGIQAGANISGDLKDPASAIPKGTLLALLISMVSYALMVLFSGGSALRDASGNLTDLVFDNGTLVDYSALSNCVANDTCKYGLHNSYSVMQLMSAWGPFIYGGCWAATLSTALTNLLSVPRLIQALGTDRIYPGLIFFSKPYGRHGEPYRGYVLTFFVSLLFLLIADLNTIAPLISNFYLASYALINFCTFHAALVRPLGWRPTFRYYNVWLSLIGFLSCVAIMLLISWVMSLVTFAIFFTLYLIVHYRDPDVNWGSSTQAQIYKTALSSAYNLAKTGEHVKNYWPQLLVLAGRPHTRPALVDLGNLITKAGSLMIVGDISQEKVSYKERSVRSGADAEWLRLRKVRAFCSRVHGFAFEAGARALVQAAGVGRLAPNVLLMGYKADWTSAPADDLVAYFNVLHTAFESRLAVAILRVQGGLDFGALSNEAAASSSLTGTSSGSADELRVRRAPLMLHADSDLDIRADAPRNQLSSTLPFDDSILTLSTSRSFTISECNNTRERKKKDKKNDMHRQIVYNTSTGLELSKDQLSRMTIFQRKQEAGTLDVWWLYDDGGLTILLPYIISQRSTWGNCKLRIFALANRLHEMELEERNMANLLAKFRIDYSSLTMVQDITEPPQPETTALFEEVTKKFTDKSANPECCISETELLTLAEKTKRQLRLRELLLANSKDARLIVMSLPMPRKDSVSAPLYMSWLEMMSRDMPPMMFVRGNHTSVLTFYS</sequence>
<evidence type="ECO:0000256" key="5">
    <source>
        <dbReference type="SAM" id="Phobius"/>
    </source>
</evidence>
<dbReference type="InterPro" id="IPR004842">
    <property type="entry name" value="SLC12A_fam"/>
</dbReference>
<feature type="transmembrane region" description="Helical" evidence="5">
    <location>
        <begin position="459"/>
        <end position="481"/>
    </location>
</feature>
<dbReference type="Pfam" id="PF03522">
    <property type="entry name" value="SLC12"/>
    <property type="match status" value="1"/>
</dbReference>
<dbReference type="InterPro" id="IPR004841">
    <property type="entry name" value="AA-permease/SLC12A_dom"/>
</dbReference>
<feature type="domain" description="Amino acid permease/ SLC12A" evidence="6">
    <location>
        <begin position="131"/>
        <end position="372"/>
    </location>
</feature>
<comment type="caution">
    <text evidence="8">The sequence shown here is derived from an EMBL/GenBank/DDBJ whole genome shotgun (WGS) entry which is preliminary data.</text>
</comment>
<evidence type="ECO:0000259" key="6">
    <source>
        <dbReference type="Pfam" id="PF00324"/>
    </source>
</evidence>
<feature type="transmembrane region" description="Helical" evidence="5">
    <location>
        <begin position="346"/>
        <end position="366"/>
    </location>
</feature>
<dbReference type="PANTHER" id="PTHR11827">
    <property type="entry name" value="SOLUTE CARRIER FAMILY 12, CATION COTRANSPORTERS"/>
    <property type="match status" value="1"/>
</dbReference>
<dbReference type="FunFam" id="1.20.1740.10:FF:000022">
    <property type="entry name" value="Bumetanide-sensitive na-k-cl cotransport protein"/>
    <property type="match status" value="2"/>
</dbReference>
<feature type="transmembrane region" description="Helical" evidence="5">
    <location>
        <begin position="205"/>
        <end position="228"/>
    </location>
</feature>
<dbReference type="PANTHER" id="PTHR11827:SF48">
    <property type="entry name" value="GH09711P"/>
    <property type="match status" value="1"/>
</dbReference>
<feature type="transmembrane region" description="Helical" evidence="5">
    <location>
        <begin position="429"/>
        <end position="447"/>
    </location>
</feature>